<dbReference type="SUPFAM" id="SSF46955">
    <property type="entry name" value="Putative DNA-binding domain"/>
    <property type="match status" value="1"/>
</dbReference>
<reference evidence="2" key="1">
    <citation type="journal article" date="2023" name="Int. J. Syst. Evol. Microbiol.">
        <title>Mesoterricola silvestris gen. nov., sp. nov., Mesoterricola sediminis sp. nov., Geothrix oryzae sp. nov., Geothrix edaphica sp. nov., Geothrix rubra sp. nov., and Geothrix limicola sp. nov., six novel members of Acidobacteriota isolated from soils.</title>
        <authorList>
            <person name="Itoh H."/>
            <person name="Sugisawa Y."/>
            <person name="Mise K."/>
            <person name="Xu Z."/>
            <person name="Kuniyasu M."/>
            <person name="Ushijima N."/>
            <person name="Kawano K."/>
            <person name="Kobayashi E."/>
            <person name="Shiratori Y."/>
            <person name="Masuda Y."/>
            <person name="Senoo K."/>
        </authorList>
    </citation>
    <scope>NUCLEOTIDE SEQUENCE</scope>
    <source>
        <strain evidence="2">W786</strain>
    </source>
</reference>
<dbReference type="Proteomes" id="UP001228113">
    <property type="component" value="Chromosome"/>
</dbReference>
<gene>
    <name evidence="2" type="ORF">METESE_13590</name>
</gene>
<feature type="region of interest" description="Disordered" evidence="1">
    <location>
        <begin position="104"/>
        <end position="128"/>
    </location>
</feature>
<protein>
    <submittedName>
        <fullName evidence="2">Uncharacterized protein</fullName>
    </submittedName>
</protein>
<evidence type="ECO:0000313" key="3">
    <source>
        <dbReference type="Proteomes" id="UP001228113"/>
    </source>
</evidence>
<sequence>MFVFEPNHLSQDNLAAIFGVTTRCIMHWRKSGLPQHGTGPKCYYVWAEVLPWYVAYKAGLGDPRRALPKVQAGPRPGPNYFHALELVERLQEALAAEVGGAFKRRARKAPARKHKPRPAPVPRRGELG</sequence>
<accession>A0AA48KBY6</accession>
<name>A0AA48KBY6_9BACT</name>
<evidence type="ECO:0000256" key="1">
    <source>
        <dbReference type="SAM" id="MobiDB-lite"/>
    </source>
</evidence>
<dbReference type="KEGG" id="msea:METESE_13590"/>
<dbReference type="AlphaFoldDB" id="A0AA48KBY6"/>
<dbReference type="InterPro" id="IPR009061">
    <property type="entry name" value="DNA-bd_dom_put_sf"/>
</dbReference>
<proteinExistence type="predicted"/>
<dbReference type="EMBL" id="AP027081">
    <property type="protein sequence ID" value="BDU76401.1"/>
    <property type="molecule type" value="Genomic_DNA"/>
</dbReference>
<feature type="compositionally biased region" description="Basic residues" evidence="1">
    <location>
        <begin position="104"/>
        <end position="117"/>
    </location>
</feature>
<dbReference type="Gene3D" id="1.10.10.10">
    <property type="entry name" value="Winged helix-like DNA-binding domain superfamily/Winged helix DNA-binding domain"/>
    <property type="match status" value="1"/>
</dbReference>
<dbReference type="InterPro" id="IPR036388">
    <property type="entry name" value="WH-like_DNA-bd_sf"/>
</dbReference>
<keyword evidence="3" id="KW-1185">Reference proteome</keyword>
<organism evidence="2 3">
    <name type="scientific">Mesoterricola sediminis</name>
    <dbReference type="NCBI Taxonomy" id="2927980"/>
    <lineage>
        <taxon>Bacteria</taxon>
        <taxon>Pseudomonadati</taxon>
        <taxon>Acidobacteriota</taxon>
        <taxon>Holophagae</taxon>
        <taxon>Holophagales</taxon>
        <taxon>Holophagaceae</taxon>
        <taxon>Mesoterricola</taxon>
    </lineage>
</organism>
<evidence type="ECO:0000313" key="2">
    <source>
        <dbReference type="EMBL" id="BDU76401.1"/>
    </source>
</evidence>